<feature type="domain" description="Clr5" evidence="1">
    <location>
        <begin position="1"/>
        <end position="48"/>
    </location>
</feature>
<proteinExistence type="predicted"/>
<dbReference type="OrthoDB" id="5308957at2759"/>
<protein>
    <recommendedName>
        <fullName evidence="1">Clr5 domain-containing protein</fullName>
    </recommendedName>
</protein>
<dbReference type="EMBL" id="JAPEVB010000005">
    <property type="protein sequence ID" value="KAJ4387775.1"/>
    <property type="molecule type" value="Genomic_DNA"/>
</dbReference>
<keyword evidence="3" id="KW-1185">Reference proteome</keyword>
<dbReference type="InterPro" id="IPR025676">
    <property type="entry name" value="Clr5_dom"/>
</dbReference>
<comment type="caution">
    <text evidence="2">The sequence shown here is derived from an EMBL/GenBank/DDBJ whole genome shotgun (WGS) entry which is preliminary data.</text>
</comment>
<dbReference type="Pfam" id="PF14420">
    <property type="entry name" value="Clr5"/>
    <property type="match status" value="1"/>
</dbReference>
<accession>A0A9W8YPX8</accession>
<evidence type="ECO:0000259" key="1">
    <source>
        <dbReference type="Pfam" id="PF14420"/>
    </source>
</evidence>
<sequence>MHEGYTLHTVMGLMESKYNFKATNGWILNPVVRPKTYKSRLRKWGCRKNIVLKTDQEVSVLGELATVTCPESHLTPKLLRLPNGHIVDTDRLAKHLNRKWTTRRHSSAFAVPLLKATRPPDVFYVPEKLYRNTRAYVLGRSGELQTSGNPPTTRGSSPHTIRWLSFAYDVHAAVVDRRYNDAILHMRNAPKELMNLLVHQPSLILSSLFRFITCIIRFLPIKDPQAQQFLKVIKSLLQYGASCLGSSEAAGGFPSEHPIRLILEDLARVEENELSMVVMRAWMVACVAGFDLMGNFAAVNGNSAWSTMAKGEGTSQLPPQHDIALDYTLERHEANGIDRMRLVKLVNWAFILRTLAEATGRERSPEESVMEALRVSHEMKYNLDENARLNLHQFFGLPLDNISSSRLVEFLDATPE</sequence>
<dbReference type="AlphaFoldDB" id="A0A9W8YPX8"/>
<gene>
    <name evidence="2" type="ORF">N0V93_008376</name>
</gene>
<evidence type="ECO:0000313" key="2">
    <source>
        <dbReference type="EMBL" id="KAJ4387775.1"/>
    </source>
</evidence>
<dbReference type="Proteomes" id="UP001140453">
    <property type="component" value="Unassembled WGS sequence"/>
</dbReference>
<organism evidence="2 3">
    <name type="scientific">Gnomoniopsis smithogilvyi</name>
    <dbReference type="NCBI Taxonomy" id="1191159"/>
    <lineage>
        <taxon>Eukaryota</taxon>
        <taxon>Fungi</taxon>
        <taxon>Dikarya</taxon>
        <taxon>Ascomycota</taxon>
        <taxon>Pezizomycotina</taxon>
        <taxon>Sordariomycetes</taxon>
        <taxon>Sordariomycetidae</taxon>
        <taxon>Diaporthales</taxon>
        <taxon>Gnomoniaceae</taxon>
        <taxon>Gnomoniopsis</taxon>
    </lineage>
</organism>
<evidence type="ECO:0000313" key="3">
    <source>
        <dbReference type="Proteomes" id="UP001140453"/>
    </source>
</evidence>
<name>A0A9W8YPX8_9PEZI</name>
<reference evidence="2" key="1">
    <citation type="submission" date="2022-10" db="EMBL/GenBank/DDBJ databases">
        <title>Tapping the CABI collections for fungal endophytes: first genome assemblies for Collariella, Neodidymelliopsis, Ascochyta clinopodiicola, Didymella pomorum, Didymosphaeria variabile, Neocosmospora piperis and Neocucurbitaria cava.</title>
        <authorList>
            <person name="Hill R."/>
        </authorList>
    </citation>
    <scope>NUCLEOTIDE SEQUENCE</scope>
    <source>
        <strain evidence="2">IMI 355082</strain>
    </source>
</reference>